<feature type="transmembrane region" description="Helical" evidence="2">
    <location>
        <begin position="6"/>
        <end position="27"/>
    </location>
</feature>
<evidence type="ECO:0000313" key="3">
    <source>
        <dbReference type="EMBL" id="NEB19461.1"/>
    </source>
</evidence>
<gene>
    <name evidence="3" type="ORF">G3I46_23650</name>
</gene>
<name>A0A6N9UNL6_9ACTN</name>
<evidence type="ECO:0000256" key="2">
    <source>
        <dbReference type="SAM" id="Phobius"/>
    </source>
</evidence>
<dbReference type="AlphaFoldDB" id="A0A6N9UNL6"/>
<keyword evidence="2" id="KW-0812">Transmembrane</keyword>
<reference evidence="3 4" key="1">
    <citation type="submission" date="2020-01" db="EMBL/GenBank/DDBJ databases">
        <title>Insect and environment-associated Actinomycetes.</title>
        <authorList>
            <person name="Currrie C."/>
            <person name="Chevrette M."/>
            <person name="Carlson C."/>
            <person name="Stubbendieck R."/>
            <person name="Wendt-Pienkowski E."/>
        </authorList>
    </citation>
    <scope>NUCLEOTIDE SEQUENCE [LARGE SCALE GENOMIC DNA]</scope>
    <source>
        <strain evidence="3 4">SID14172</strain>
    </source>
</reference>
<sequence>FASGLNAAAVAAGAVAAVAGVLVLVLVRADRGARDSGVTDSARPALKEEEAAPAAPYRR</sequence>
<accession>A0A6N9UNL6</accession>
<feature type="non-terminal residue" evidence="3">
    <location>
        <position position="1"/>
    </location>
</feature>
<feature type="region of interest" description="Disordered" evidence="1">
    <location>
        <begin position="32"/>
        <end position="59"/>
    </location>
</feature>
<organism evidence="3 4">
    <name type="scientific">Streptomyces coelicoflavus</name>
    <dbReference type="NCBI Taxonomy" id="285562"/>
    <lineage>
        <taxon>Bacteria</taxon>
        <taxon>Bacillati</taxon>
        <taxon>Actinomycetota</taxon>
        <taxon>Actinomycetes</taxon>
        <taxon>Kitasatosporales</taxon>
        <taxon>Streptomycetaceae</taxon>
        <taxon>Streptomyces</taxon>
    </lineage>
</organism>
<dbReference type="Proteomes" id="UP000469545">
    <property type="component" value="Unassembled WGS sequence"/>
</dbReference>
<protein>
    <submittedName>
        <fullName evidence="3">MFS transporter</fullName>
    </submittedName>
</protein>
<evidence type="ECO:0000313" key="4">
    <source>
        <dbReference type="Proteomes" id="UP000469545"/>
    </source>
</evidence>
<keyword evidence="4" id="KW-1185">Reference proteome</keyword>
<dbReference type="EMBL" id="JAAGMB010000523">
    <property type="protein sequence ID" value="NEB19461.1"/>
    <property type="molecule type" value="Genomic_DNA"/>
</dbReference>
<keyword evidence="2" id="KW-0472">Membrane</keyword>
<evidence type="ECO:0000256" key="1">
    <source>
        <dbReference type="SAM" id="MobiDB-lite"/>
    </source>
</evidence>
<comment type="caution">
    <text evidence="3">The sequence shown here is derived from an EMBL/GenBank/DDBJ whole genome shotgun (WGS) entry which is preliminary data.</text>
</comment>
<keyword evidence="2" id="KW-1133">Transmembrane helix</keyword>
<proteinExistence type="predicted"/>